<protein>
    <submittedName>
        <fullName evidence="2">Uncharacterized protein</fullName>
    </submittedName>
</protein>
<sequence>MKPLNHIIYLVVIAALAVFAWFQSSSKDTNEPITQAAMSDAVEGAPVAELSPEVAEYIEQLEFEVNGLRRALQKEIAAREEREQMEREVNPGSSTSSTVMSAPSGISDGARPFLEARDVHAQFKDEEVDPVWSVEHEQRLIDLMITDEGLRKFSVGNVECKTDTCRLTFVDDIEDPSVFTRELSRAVFQANWDDQRFVTIMQQVEGEEDSLNIYLKRME</sequence>
<evidence type="ECO:0000313" key="2">
    <source>
        <dbReference type="EMBL" id="RUO42069.1"/>
    </source>
</evidence>
<proteinExistence type="predicted"/>
<name>A0A7Z7EUS5_9GAMM</name>
<feature type="compositionally biased region" description="Basic and acidic residues" evidence="1">
    <location>
        <begin position="79"/>
        <end position="89"/>
    </location>
</feature>
<keyword evidence="3" id="KW-1185">Reference proteome</keyword>
<feature type="region of interest" description="Disordered" evidence="1">
    <location>
        <begin position="79"/>
        <end position="104"/>
    </location>
</feature>
<dbReference type="EMBL" id="PIPR01000001">
    <property type="protein sequence ID" value="RUO42069.1"/>
    <property type="molecule type" value="Genomic_DNA"/>
</dbReference>
<dbReference type="AlphaFoldDB" id="A0A7Z7EUS5"/>
<dbReference type="Proteomes" id="UP000287766">
    <property type="component" value="Unassembled WGS sequence"/>
</dbReference>
<feature type="compositionally biased region" description="Low complexity" evidence="1">
    <location>
        <begin position="91"/>
        <end position="104"/>
    </location>
</feature>
<gene>
    <name evidence="2" type="ORF">CWE22_07965</name>
</gene>
<evidence type="ECO:0000313" key="3">
    <source>
        <dbReference type="Proteomes" id="UP000287766"/>
    </source>
</evidence>
<accession>A0A7Z7EUS5</accession>
<evidence type="ECO:0000256" key="1">
    <source>
        <dbReference type="SAM" id="MobiDB-lite"/>
    </source>
</evidence>
<dbReference type="RefSeq" id="WP_169930793.1">
    <property type="nucleotide sequence ID" value="NZ_PIPR01000001.1"/>
</dbReference>
<organism evidence="2 3">
    <name type="scientific">Pseudidiomarina aestuarii</name>
    <dbReference type="NCBI Taxonomy" id="624146"/>
    <lineage>
        <taxon>Bacteria</taxon>
        <taxon>Pseudomonadati</taxon>
        <taxon>Pseudomonadota</taxon>
        <taxon>Gammaproteobacteria</taxon>
        <taxon>Alteromonadales</taxon>
        <taxon>Idiomarinaceae</taxon>
        <taxon>Pseudidiomarina</taxon>
    </lineage>
</organism>
<comment type="caution">
    <text evidence="2">The sequence shown here is derived from an EMBL/GenBank/DDBJ whole genome shotgun (WGS) entry which is preliminary data.</text>
</comment>
<reference evidence="3" key="1">
    <citation type="journal article" date="2018" name="Front. Microbiol.">
        <title>Genome-Based Analysis Reveals the Taxonomy and Diversity of the Family Idiomarinaceae.</title>
        <authorList>
            <person name="Liu Y."/>
            <person name="Lai Q."/>
            <person name="Shao Z."/>
        </authorList>
    </citation>
    <scope>NUCLEOTIDE SEQUENCE [LARGE SCALE GENOMIC DNA]</scope>
    <source>
        <strain evidence="3">KYW314</strain>
    </source>
</reference>